<dbReference type="Pfam" id="PF00400">
    <property type="entry name" value="WD40"/>
    <property type="match status" value="6"/>
</dbReference>
<keyword evidence="2" id="KW-0677">Repeat</keyword>
<evidence type="ECO:0000313" key="6">
    <source>
        <dbReference type="Proteomes" id="UP000297245"/>
    </source>
</evidence>
<dbReference type="InterPro" id="IPR015943">
    <property type="entry name" value="WD40/YVTN_repeat-like_dom_sf"/>
</dbReference>
<dbReference type="PRINTS" id="PR00320">
    <property type="entry name" value="GPROTEINBRPT"/>
</dbReference>
<evidence type="ECO:0000256" key="1">
    <source>
        <dbReference type="ARBA" id="ARBA00022574"/>
    </source>
</evidence>
<dbReference type="EMBL" id="ML179610">
    <property type="protein sequence ID" value="THU84270.1"/>
    <property type="molecule type" value="Genomic_DNA"/>
</dbReference>
<dbReference type="InterPro" id="IPR018712">
    <property type="entry name" value="Tle1-like_cat"/>
</dbReference>
<evidence type="ECO:0000313" key="5">
    <source>
        <dbReference type="EMBL" id="THU84270.1"/>
    </source>
</evidence>
<dbReference type="PROSITE" id="PS50082">
    <property type="entry name" value="WD_REPEATS_2"/>
    <property type="match status" value="6"/>
</dbReference>
<protein>
    <submittedName>
        <fullName evidence="5">WD40 repeat-like protein</fullName>
    </submittedName>
</protein>
<dbReference type="InterPro" id="IPR029058">
    <property type="entry name" value="AB_hydrolase_fold"/>
</dbReference>
<keyword evidence="6" id="KW-1185">Reference proteome</keyword>
<dbReference type="InterPro" id="IPR019775">
    <property type="entry name" value="WD40_repeat_CS"/>
</dbReference>
<dbReference type="InterPro" id="IPR001680">
    <property type="entry name" value="WD40_rpt"/>
</dbReference>
<reference evidence="5 6" key="1">
    <citation type="journal article" date="2019" name="Nat. Ecol. Evol.">
        <title>Megaphylogeny resolves global patterns of mushroom evolution.</title>
        <authorList>
            <person name="Varga T."/>
            <person name="Krizsan K."/>
            <person name="Foldi C."/>
            <person name="Dima B."/>
            <person name="Sanchez-Garcia M."/>
            <person name="Sanchez-Ramirez S."/>
            <person name="Szollosi G.J."/>
            <person name="Szarkandi J.G."/>
            <person name="Papp V."/>
            <person name="Albert L."/>
            <person name="Andreopoulos W."/>
            <person name="Angelini C."/>
            <person name="Antonin V."/>
            <person name="Barry K.W."/>
            <person name="Bougher N.L."/>
            <person name="Buchanan P."/>
            <person name="Buyck B."/>
            <person name="Bense V."/>
            <person name="Catcheside P."/>
            <person name="Chovatia M."/>
            <person name="Cooper J."/>
            <person name="Damon W."/>
            <person name="Desjardin D."/>
            <person name="Finy P."/>
            <person name="Geml J."/>
            <person name="Haridas S."/>
            <person name="Hughes K."/>
            <person name="Justo A."/>
            <person name="Karasinski D."/>
            <person name="Kautmanova I."/>
            <person name="Kiss B."/>
            <person name="Kocsube S."/>
            <person name="Kotiranta H."/>
            <person name="LaButti K.M."/>
            <person name="Lechner B.E."/>
            <person name="Liimatainen K."/>
            <person name="Lipzen A."/>
            <person name="Lukacs Z."/>
            <person name="Mihaltcheva S."/>
            <person name="Morgado L.N."/>
            <person name="Niskanen T."/>
            <person name="Noordeloos M.E."/>
            <person name="Ohm R.A."/>
            <person name="Ortiz-Santana B."/>
            <person name="Ovrebo C."/>
            <person name="Racz N."/>
            <person name="Riley R."/>
            <person name="Savchenko A."/>
            <person name="Shiryaev A."/>
            <person name="Soop K."/>
            <person name="Spirin V."/>
            <person name="Szebenyi C."/>
            <person name="Tomsovsky M."/>
            <person name="Tulloss R.E."/>
            <person name="Uehling J."/>
            <person name="Grigoriev I.V."/>
            <person name="Vagvolgyi C."/>
            <person name="Papp T."/>
            <person name="Martin F.M."/>
            <person name="Miettinen O."/>
            <person name="Hibbett D.S."/>
            <person name="Nagy L.G."/>
        </authorList>
    </citation>
    <scope>NUCLEOTIDE SEQUENCE [LARGE SCALE GENOMIC DNA]</scope>
    <source>
        <strain evidence="5 6">CBS 962.96</strain>
    </source>
</reference>
<feature type="domain" description="T6SS Phospholipase effector Tle1-like catalytic" evidence="4">
    <location>
        <begin position="48"/>
        <end position="322"/>
    </location>
</feature>
<dbReference type="Proteomes" id="UP000297245">
    <property type="component" value="Unassembled WGS sequence"/>
</dbReference>
<dbReference type="SMART" id="SM00320">
    <property type="entry name" value="WD40"/>
    <property type="match status" value="7"/>
</dbReference>
<dbReference type="PANTHER" id="PTHR19848:SF8">
    <property type="entry name" value="F-BOX AND WD REPEAT DOMAIN CONTAINING 7"/>
    <property type="match status" value="1"/>
</dbReference>
<dbReference type="SUPFAM" id="SSF50978">
    <property type="entry name" value="WD40 repeat-like"/>
    <property type="match status" value="1"/>
</dbReference>
<dbReference type="InterPro" id="IPR036322">
    <property type="entry name" value="WD40_repeat_dom_sf"/>
</dbReference>
<gene>
    <name evidence="5" type="ORF">K435DRAFT_408568</name>
</gene>
<feature type="repeat" description="WD" evidence="3">
    <location>
        <begin position="568"/>
        <end position="609"/>
    </location>
</feature>
<keyword evidence="1 3" id="KW-0853">WD repeat</keyword>
<dbReference type="PANTHER" id="PTHR19848">
    <property type="entry name" value="WD40 REPEAT PROTEIN"/>
    <property type="match status" value="1"/>
</dbReference>
<dbReference type="SUPFAM" id="SSF53474">
    <property type="entry name" value="alpha/beta-Hydrolases"/>
    <property type="match status" value="1"/>
</dbReference>
<dbReference type="Gene3D" id="2.130.10.10">
    <property type="entry name" value="YVTN repeat-like/Quinoprotein amine dehydrogenase"/>
    <property type="match status" value="3"/>
</dbReference>
<feature type="repeat" description="WD" evidence="3">
    <location>
        <begin position="704"/>
        <end position="745"/>
    </location>
</feature>
<feature type="repeat" description="WD" evidence="3">
    <location>
        <begin position="789"/>
        <end position="829"/>
    </location>
</feature>
<evidence type="ECO:0000256" key="3">
    <source>
        <dbReference type="PROSITE-ProRule" id="PRU00221"/>
    </source>
</evidence>
<feature type="repeat" description="WD" evidence="3">
    <location>
        <begin position="660"/>
        <end position="701"/>
    </location>
</feature>
<dbReference type="PROSITE" id="PS00678">
    <property type="entry name" value="WD_REPEATS_1"/>
    <property type="match status" value="3"/>
</dbReference>
<dbReference type="AlphaFoldDB" id="A0A4S8L6Z5"/>
<dbReference type="CDD" id="cd00200">
    <property type="entry name" value="WD40"/>
    <property type="match status" value="1"/>
</dbReference>
<name>A0A4S8L6Z5_DENBC</name>
<sequence>MSTISYQSELPMSFHQNSHNLSSLAPPHETTTITATDAPDHCGCNDKRNLVVCIDGTANQFGLKNTNVVELYNRLEKNATQLTYYNSGIGTYAKESWMSPKYMKQVFGHKVDLAIAWNFKRIVLSAYQWLSENYEDGGRIFLFGFSRGAYQVRVIAGMIEKVGLLYKGNNDQIAFAYELYTSSTTSTKRSVPGNEGFQKKKSQNNQEDLCKYFKDTLSRPHVKVHFVGAWDTVSSIGIVKGPSLPETTTGMKHVCAFRHALALDERRVRFLPEYANGGVGPSSEGNIREVWFAGSHSDIGGGNTENLKSDHFGPALRWMSHQAIDCGLKIQPHRGDFISLKPKESLTGLWKLLEVLPICRLSYEGKNDTTRWPHYGHPRQVQSGQKLHESVIDLIFDEDNQKAKKGGKSSEYYEPKAHLPNHVSWDEKTRVKREMHNVNMLEEDVYTSFTTILSDYRPRSNVNETHLDVLMTRISSEKGLQELIKFPGAFDLLFHFLQAECEKKMGQRKHIMTSLMTALAAFTQPPQNAETYPKAKLRELICKMDDQTTEVQNDIRKILDTFCGPTVLAGHKQPVHSVSFWQNSTHVVSGSKDGFIQVWDVETGKKVKKLDGHMFVLLKGDTRILCCSENMEIHVWDKKVDRVDTWDSHTGTQIDPVNESEGHLKSVLSVALSPDGTLIASASKDNCIGLWEVKDNQVNFLRPVGEHAGPVYTVAFSPDGTQIASGSNDQTVGVWNTINNPTMSPLKGHMLAVWSVAFSSDGQWMVSSSNDKSVRVWDMSSTKMTVKRFWKHDTEVYAVACSSQQTCISGSKDGIIYFWDSKKENEVIQVHRKDEYGISSLAFSQDGESIAVGCQDGKIRVWDLKTLLFQKTPQPVSLADSNGNI</sequence>
<feature type="repeat" description="WD" evidence="3">
    <location>
        <begin position="746"/>
        <end position="787"/>
    </location>
</feature>
<dbReference type="InterPro" id="IPR020472">
    <property type="entry name" value="WD40_PAC1"/>
</dbReference>
<evidence type="ECO:0000259" key="4">
    <source>
        <dbReference type="Pfam" id="PF09994"/>
    </source>
</evidence>
<accession>A0A4S8L6Z5</accession>
<evidence type="ECO:0000256" key="2">
    <source>
        <dbReference type="ARBA" id="ARBA00022737"/>
    </source>
</evidence>
<feature type="repeat" description="WD" evidence="3">
    <location>
        <begin position="831"/>
        <end position="866"/>
    </location>
</feature>
<proteinExistence type="predicted"/>
<organism evidence="5 6">
    <name type="scientific">Dendrothele bispora (strain CBS 962.96)</name>
    <dbReference type="NCBI Taxonomy" id="1314807"/>
    <lineage>
        <taxon>Eukaryota</taxon>
        <taxon>Fungi</taxon>
        <taxon>Dikarya</taxon>
        <taxon>Basidiomycota</taxon>
        <taxon>Agaricomycotina</taxon>
        <taxon>Agaricomycetes</taxon>
        <taxon>Agaricomycetidae</taxon>
        <taxon>Agaricales</taxon>
        <taxon>Agaricales incertae sedis</taxon>
        <taxon>Dendrothele</taxon>
    </lineage>
</organism>
<dbReference type="Pfam" id="PF09994">
    <property type="entry name" value="T6SS_Tle1-like_cat"/>
    <property type="match status" value="1"/>
</dbReference>
<dbReference type="PROSITE" id="PS50294">
    <property type="entry name" value="WD_REPEATS_REGION"/>
    <property type="match status" value="5"/>
</dbReference>
<dbReference type="OrthoDB" id="538223at2759"/>